<comment type="caution">
    <text evidence="1">The sequence shown here is derived from an EMBL/GenBank/DDBJ whole genome shotgun (WGS) entry which is preliminary data.</text>
</comment>
<evidence type="ECO:0000313" key="2">
    <source>
        <dbReference type="Proteomes" id="UP000295325"/>
    </source>
</evidence>
<gene>
    <name evidence="1" type="ORF">EDD71_101226</name>
</gene>
<dbReference type="EMBL" id="SOAZ01000001">
    <property type="protein sequence ID" value="TDT63799.1"/>
    <property type="molecule type" value="Genomic_DNA"/>
</dbReference>
<dbReference type="Proteomes" id="UP000295325">
    <property type="component" value="Unassembled WGS sequence"/>
</dbReference>
<reference evidence="1 2" key="1">
    <citation type="submission" date="2019-03" db="EMBL/GenBank/DDBJ databases">
        <title>Genomic Encyclopedia of Type Strains, Phase IV (KMG-IV): sequencing the most valuable type-strain genomes for metagenomic binning, comparative biology and taxonomic classification.</title>
        <authorList>
            <person name="Goeker M."/>
        </authorList>
    </citation>
    <scope>NUCLEOTIDE SEQUENCE [LARGE SCALE GENOMIC DNA]</scope>
    <source>
        <strain evidence="1 2">DSM 24455</strain>
    </source>
</reference>
<evidence type="ECO:0008006" key="3">
    <source>
        <dbReference type="Google" id="ProtNLM"/>
    </source>
</evidence>
<sequence>MLIKKVFLIFFFCLLVLSGCFFSKSSLTTLGDYYGVSKDKKWETNFKVFQHNEDIILKGEVICIDDKLIKKFSNDELKKNQITLVKENGIGFGGNFLYDDNKFTNKFTIINFVKNDGSTYEKMTIAIGDYKVELKINKVK</sequence>
<accession>A0A4R7KUQ1</accession>
<name>A0A4R7KUQ1_9CLOT</name>
<evidence type="ECO:0000313" key="1">
    <source>
        <dbReference type="EMBL" id="TDT63799.1"/>
    </source>
</evidence>
<protein>
    <recommendedName>
        <fullName evidence="3">Lipoprotein</fullName>
    </recommendedName>
</protein>
<proteinExistence type="predicted"/>
<organism evidence="1 2">
    <name type="scientific">Fonticella tunisiensis</name>
    <dbReference type="NCBI Taxonomy" id="1096341"/>
    <lineage>
        <taxon>Bacteria</taxon>
        <taxon>Bacillati</taxon>
        <taxon>Bacillota</taxon>
        <taxon>Clostridia</taxon>
        <taxon>Eubacteriales</taxon>
        <taxon>Clostridiaceae</taxon>
        <taxon>Fonticella</taxon>
    </lineage>
</organism>
<keyword evidence="2" id="KW-1185">Reference proteome</keyword>
<dbReference type="RefSeq" id="WP_133626901.1">
    <property type="nucleotide sequence ID" value="NZ_SOAZ01000001.1"/>
</dbReference>
<dbReference type="AlphaFoldDB" id="A0A4R7KUQ1"/>
<dbReference type="PROSITE" id="PS51257">
    <property type="entry name" value="PROKAR_LIPOPROTEIN"/>
    <property type="match status" value="1"/>
</dbReference>